<dbReference type="Proteomes" id="UP001334501">
    <property type="component" value="Unassembled WGS sequence"/>
</dbReference>
<gene>
    <name evidence="2" type="ORF">SNE33_03630</name>
</gene>
<dbReference type="GO" id="GO:0016757">
    <property type="term" value="F:glycosyltransferase activity"/>
    <property type="evidence" value="ECO:0007669"/>
    <property type="project" value="UniProtKB-KW"/>
</dbReference>
<accession>A0ABU7YNA1</accession>
<name>A0ABU7YNA1_9GAMM</name>
<feature type="domain" description="Glycosyltransferase subfamily 4-like N-terminal" evidence="1">
    <location>
        <begin position="156"/>
        <end position="262"/>
    </location>
</feature>
<keyword evidence="2" id="KW-0808">Transferase</keyword>
<keyword evidence="2" id="KW-0328">Glycosyltransferase</keyword>
<organism evidence="2 3">
    <name type="scientific">Lysobacter zhanggongensis</name>
    <dbReference type="NCBI Taxonomy" id="1774951"/>
    <lineage>
        <taxon>Bacteria</taxon>
        <taxon>Pseudomonadati</taxon>
        <taxon>Pseudomonadota</taxon>
        <taxon>Gammaproteobacteria</taxon>
        <taxon>Lysobacterales</taxon>
        <taxon>Lysobacteraceae</taxon>
        <taxon>Lysobacter</taxon>
    </lineage>
</organism>
<protein>
    <submittedName>
        <fullName evidence="2">Glycosyltransferase</fullName>
        <ecNumber evidence="2">2.4.-.-</ecNumber>
    </submittedName>
</protein>
<dbReference type="Pfam" id="PF13579">
    <property type="entry name" value="Glyco_trans_4_4"/>
    <property type="match status" value="1"/>
</dbReference>
<evidence type="ECO:0000259" key="1">
    <source>
        <dbReference type="Pfam" id="PF13579"/>
    </source>
</evidence>
<keyword evidence="3" id="KW-1185">Reference proteome</keyword>
<dbReference type="Gene3D" id="3.40.50.2000">
    <property type="entry name" value="Glycogen Phosphorylase B"/>
    <property type="match status" value="2"/>
</dbReference>
<sequence length="462" mass="50280">MTTTPPGAFRSGSSRAKKLRILLIAYEFPPSPSPQSLRWAYLTGRLAAFGHEVHILAPDIGRTIEGLPALSPSVHVHRTCPGPVRGLLGWLALRRPPSRTTDHSSSMFLSMLSANADGPSDHLSASSAAEPPRLNWKGRILESFQSLVSWCLFPDLRAEWARPAREALHQLLDELKPDVVVSSHEPATTLRLGLEAKRRGFRWVADLGDPVLAAYTPARWRRTAAILESTVMREADHVLVTAEQARELLERRHACSTPVTVVTQGFEEGFVPARPCARALDGPLELLYGGSFYSFRDPRALVEAVLTVPGVRLHVASGSVPAWLAKIARNNSAQVRLLGRVPHQRLLALQCQVDVLINIANRESSQVPGKFYEYLGAGRPVLHLLAGQEMDATGALLHRLRRGRTCAASRGAIAAELAYLLEARARGVLDQGFDLGPEAVRAWSWTASAARAQAALTQAAAG</sequence>
<comment type="caution">
    <text evidence="2">The sequence shown here is derived from an EMBL/GenBank/DDBJ whole genome shotgun (WGS) entry which is preliminary data.</text>
</comment>
<dbReference type="EC" id="2.4.-.-" evidence="2"/>
<evidence type="ECO:0000313" key="3">
    <source>
        <dbReference type="Proteomes" id="UP001334501"/>
    </source>
</evidence>
<dbReference type="EMBL" id="JAXGFO010000012">
    <property type="protein sequence ID" value="MEG3156988.1"/>
    <property type="molecule type" value="Genomic_DNA"/>
</dbReference>
<dbReference type="InterPro" id="IPR028098">
    <property type="entry name" value="Glyco_trans_4-like_N"/>
</dbReference>
<dbReference type="SUPFAM" id="SSF53756">
    <property type="entry name" value="UDP-Glycosyltransferase/glycogen phosphorylase"/>
    <property type="match status" value="1"/>
</dbReference>
<evidence type="ECO:0000313" key="2">
    <source>
        <dbReference type="EMBL" id="MEG3156988.1"/>
    </source>
</evidence>
<reference evidence="2 3" key="1">
    <citation type="journal article" date="2017" name="Curr. Microbiol.">
        <title>Lysobacter zhanggongensis sp. nov. Isolated from a Pit Mud.</title>
        <authorList>
            <person name="Zhang X.F."/>
            <person name="Wang H.H."/>
            <person name="Sun X.Y."/>
            <person name="Pan C.M."/>
        </authorList>
    </citation>
    <scope>NUCLEOTIDE SEQUENCE [LARGE SCALE GENOMIC DNA]</scope>
    <source>
        <strain evidence="2 3">ZGLJ7-1</strain>
    </source>
</reference>
<proteinExistence type="predicted"/>